<dbReference type="Proteomes" id="UP000007881">
    <property type="component" value="Chromosome"/>
</dbReference>
<dbReference type="EMBL" id="AP012338">
    <property type="protein sequence ID" value="BAM04218.1"/>
    <property type="molecule type" value="Genomic_DNA"/>
</dbReference>
<dbReference type="OrthoDB" id="250042at2"/>
<name>I0IG30_PHYMF</name>
<gene>
    <name evidence="1" type="ordered locus">PSMK_20590</name>
</gene>
<evidence type="ECO:0000313" key="1">
    <source>
        <dbReference type="EMBL" id="BAM04218.1"/>
    </source>
</evidence>
<evidence type="ECO:0000313" key="2">
    <source>
        <dbReference type="Proteomes" id="UP000007881"/>
    </source>
</evidence>
<protein>
    <submittedName>
        <fullName evidence="1">Uncharacterized protein</fullName>
    </submittedName>
</protein>
<dbReference type="eggNOG" id="ENOG502ZCDM">
    <property type="taxonomic scope" value="Bacteria"/>
</dbReference>
<dbReference type="AlphaFoldDB" id="I0IG30"/>
<organism evidence="1 2">
    <name type="scientific">Phycisphaera mikurensis (strain NBRC 102666 / KCTC 22515 / FYK2301M01)</name>
    <dbReference type="NCBI Taxonomy" id="1142394"/>
    <lineage>
        <taxon>Bacteria</taxon>
        <taxon>Pseudomonadati</taxon>
        <taxon>Planctomycetota</taxon>
        <taxon>Phycisphaerae</taxon>
        <taxon>Phycisphaerales</taxon>
        <taxon>Phycisphaeraceae</taxon>
        <taxon>Phycisphaera</taxon>
    </lineage>
</organism>
<dbReference type="HOGENOM" id="CLU_1128253_0_0_0"/>
<reference evidence="1 2" key="1">
    <citation type="submission" date="2012-02" db="EMBL/GenBank/DDBJ databases">
        <title>Complete genome sequence of Phycisphaera mikurensis NBRC 102666.</title>
        <authorList>
            <person name="Ankai A."/>
            <person name="Hosoyama A."/>
            <person name="Terui Y."/>
            <person name="Sekine M."/>
            <person name="Fukai R."/>
            <person name="Kato Y."/>
            <person name="Nakamura S."/>
            <person name="Yamada-Narita S."/>
            <person name="Kawakoshi A."/>
            <person name="Fukunaga Y."/>
            <person name="Yamazaki S."/>
            <person name="Fujita N."/>
        </authorList>
    </citation>
    <scope>NUCLEOTIDE SEQUENCE [LARGE SCALE GENOMIC DNA]</scope>
    <source>
        <strain evidence="2">NBRC 102666 / KCTC 22515 / FYK2301M01</strain>
    </source>
</reference>
<dbReference type="STRING" id="1142394.PSMK_20590"/>
<dbReference type="KEGG" id="phm:PSMK_20590"/>
<sequence>MATSYGALCTDFYVNTKLAVKMDMPSERETVLHFFDRVSKSLPTMNRFRRYDGELALESSRAEQEYRWLALRQHGLRTGHVNPESLEASAEFHKLMLEIAPFHLTLSALDVDYLEVLFGFDLECEQDHDEVVFEALLADSKLGNLVKLGGGEHAAKVLDVQPVFGLSLSEGGETQAYYEVKTRPRSRRGKASRNGEPISLFLTVRRYGPIESLEELSHWYSELAATCDTLCSERLVPDLLNPITRAITAA</sequence>
<proteinExistence type="predicted"/>
<dbReference type="RefSeq" id="WP_014437436.1">
    <property type="nucleotide sequence ID" value="NC_017080.1"/>
</dbReference>
<keyword evidence="2" id="KW-1185">Reference proteome</keyword>
<accession>I0IG30</accession>